<evidence type="ECO:0000256" key="4">
    <source>
        <dbReference type="ARBA" id="ARBA00023004"/>
    </source>
</evidence>
<dbReference type="AlphaFoldDB" id="A0A8J8CIA0"/>
<dbReference type="Pfam" id="PF00355">
    <property type="entry name" value="Rieske"/>
    <property type="match status" value="1"/>
</dbReference>
<evidence type="ECO:0000256" key="1">
    <source>
        <dbReference type="ARBA" id="ARBA00022714"/>
    </source>
</evidence>
<dbReference type="InterPro" id="IPR017941">
    <property type="entry name" value="Rieske_2Fe-2S"/>
</dbReference>
<dbReference type="SUPFAM" id="SSF50022">
    <property type="entry name" value="ISP domain"/>
    <property type="match status" value="1"/>
</dbReference>
<dbReference type="EMBL" id="WVIE01000009">
    <property type="protein sequence ID" value="NDJ17523.1"/>
    <property type="molecule type" value="Genomic_DNA"/>
</dbReference>
<evidence type="ECO:0000256" key="3">
    <source>
        <dbReference type="ARBA" id="ARBA00023002"/>
    </source>
</evidence>
<evidence type="ECO:0000259" key="6">
    <source>
        <dbReference type="PROSITE" id="PS51296"/>
    </source>
</evidence>
<dbReference type="Proteomes" id="UP000646053">
    <property type="component" value="Unassembled WGS sequence"/>
</dbReference>
<dbReference type="Pfam" id="PF19112">
    <property type="entry name" value="VanA_C"/>
    <property type="match status" value="1"/>
</dbReference>
<evidence type="ECO:0000313" key="7">
    <source>
        <dbReference type="EMBL" id="NDJ17523.1"/>
    </source>
</evidence>
<dbReference type="InterPro" id="IPR050584">
    <property type="entry name" value="Cholesterol_7-desaturase"/>
</dbReference>
<reference evidence="7" key="1">
    <citation type="submission" date="2019-12" db="EMBL/GenBank/DDBJ databases">
        <title>High-Quality draft genome sequences of three cyanobacteria isolated from the limestone walls of the Old Cathedral of Coimbra.</title>
        <authorList>
            <person name="Tiago I."/>
            <person name="Soares F."/>
            <person name="Portugal A."/>
        </authorList>
    </citation>
    <scope>NUCLEOTIDE SEQUENCE</scope>
    <source>
        <strain evidence="7">A</strain>
    </source>
</reference>
<keyword evidence="5" id="KW-0411">Iron-sulfur</keyword>
<accession>A0A8J8CIA0</accession>
<dbReference type="SUPFAM" id="SSF55961">
    <property type="entry name" value="Bet v1-like"/>
    <property type="match status" value="1"/>
</dbReference>
<comment type="caution">
    <text evidence="7">The sequence shown here is derived from an EMBL/GenBank/DDBJ whole genome shotgun (WGS) entry which is preliminary data.</text>
</comment>
<organism evidence="7 8">
    <name type="scientific">Myxacorys almedinensis A</name>
    <dbReference type="NCBI Taxonomy" id="2690445"/>
    <lineage>
        <taxon>Bacteria</taxon>
        <taxon>Bacillati</taxon>
        <taxon>Cyanobacteriota</taxon>
        <taxon>Cyanophyceae</taxon>
        <taxon>Leptolyngbyales</taxon>
        <taxon>Leptolyngbyaceae</taxon>
        <taxon>Myxacorys</taxon>
        <taxon>Myxacorys almedinensis</taxon>
    </lineage>
</organism>
<name>A0A8J8CIA0_9CYAN</name>
<dbReference type="PANTHER" id="PTHR21266:SF60">
    <property type="entry name" value="3-KETOSTEROID-9-ALPHA-MONOOXYGENASE, OXYGENASE COMPONENT"/>
    <property type="match status" value="1"/>
</dbReference>
<keyword evidence="2" id="KW-0479">Metal-binding</keyword>
<evidence type="ECO:0000256" key="5">
    <source>
        <dbReference type="ARBA" id="ARBA00023014"/>
    </source>
</evidence>
<keyword evidence="3" id="KW-0560">Oxidoreductase</keyword>
<dbReference type="GO" id="GO:0016705">
    <property type="term" value="F:oxidoreductase activity, acting on paired donors, with incorporation or reduction of molecular oxygen"/>
    <property type="evidence" value="ECO:0007669"/>
    <property type="project" value="UniProtKB-ARBA"/>
</dbReference>
<gene>
    <name evidence="7" type="ORF">GS601_09515</name>
</gene>
<dbReference type="InterPro" id="IPR044043">
    <property type="entry name" value="VanA_C_cat"/>
</dbReference>
<dbReference type="Gene3D" id="3.90.380.10">
    <property type="entry name" value="Naphthalene 1,2-dioxygenase Alpha Subunit, Chain A, domain 1"/>
    <property type="match status" value="1"/>
</dbReference>
<dbReference type="PANTHER" id="PTHR21266">
    <property type="entry name" value="IRON-SULFUR DOMAIN CONTAINING PROTEIN"/>
    <property type="match status" value="1"/>
</dbReference>
<dbReference type="GO" id="GO:0004497">
    <property type="term" value="F:monooxygenase activity"/>
    <property type="evidence" value="ECO:0007669"/>
    <property type="project" value="UniProtKB-ARBA"/>
</dbReference>
<dbReference type="InterPro" id="IPR036922">
    <property type="entry name" value="Rieske_2Fe-2S_sf"/>
</dbReference>
<keyword evidence="4" id="KW-0408">Iron</keyword>
<proteinExistence type="predicted"/>
<protein>
    <submittedName>
        <fullName evidence="7">Rieske 2Fe-2S domain-containing protein</fullName>
    </submittedName>
</protein>
<dbReference type="Gene3D" id="2.102.10.10">
    <property type="entry name" value="Rieske [2Fe-2S] iron-sulphur domain"/>
    <property type="match status" value="1"/>
</dbReference>
<evidence type="ECO:0000313" key="8">
    <source>
        <dbReference type="Proteomes" id="UP000646053"/>
    </source>
</evidence>
<keyword evidence="1" id="KW-0001">2Fe-2S</keyword>
<dbReference type="GO" id="GO:0046872">
    <property type="term" value="F:metal ion binding"/>
    <property type="evidence" value="ECO:0007669"/>
    <property type="project" value="UniProtKB-KW"/>
</dbReference>
<keyword evidence="8" id="KW-1185">Reference proteome</keyword>
<sequence length="342" mass="37866">MRESTAVPPTPVYDLEGRAIDPIAADDWHPVARSGDLLPGALMRSRLLGVSLVLWRGMDTGVQAWEDRCPHRSVQLSGGKIVENTLVCPYHGLAFDATGYCVQVPAHPDYVPPKQARARSFQVQEHYGVIFVALGTPTKPVVPFPEWDDPAYRTYLSGPHACRCSGLRAIENFLDVAHLPFVHAGILGEPEYAVIADYQVEMGDQGIKFSDVRIWQPDPDSTGQGGVVSYDYWALRPFTAALRKDVGNGNAMILLYCVTPVSEEECVSWMWGALNYARDASEADLIAFQDKVILQDVGNLESHHPKRLPLDLAVEFHLPSDRASLAYRKWLKQLGLTYGAIP</sequence>
<dbReference type="PROSITE" id="PS51296">
    <property type="entry name" value="RIESKE"/>
    <property type="match status" value="1"/>
</dbReference>
<dbReference type="CDD" id="cd03469">
    <property type="entry name" value="Rieske_RO_Alpha_N"/>
    <property type="match status" value="1"/>
</dbReference>
<dbReference type="GO" id="GO:0051537">
    <property type="term" value="F:2 iron, 2 sulfur cluster binding"/>
    <property type="evidence" value="ECO:0007669"/>
    <property type="project" value="UniProtKB-KW"/>
</dbReference>
<evidence type="ECO:0000256" key="2">
    <source>
        <dbReference type="ARBA" id="ARBA00022723"/>
    </source>
</evidence>
<feature type="domain" description="Rieske" evidence="6">
    <location>
        <begin position="29"/>
        <end position="132"/>
    </location>
</feature>